<reference evidence="2 3" key="1">
    <citation type="journal article" date="2019" name="Nat. Ecol. Evol.">
        <title>Megaphylogeny resolves global patterns of mushroom evolution.</title>
        <authorList>
            <person name="Varga T."/>
            <person name="Krizsan K."/>
            <person name="Foldi C."/>
            <person name="Dima B."/>
            <person name="Sanchez-Garcia M."/>
            <person name="Sanchez-Ramirez S."/>
            <person name="Szollosi G.J."/>
            <person name="Szarkandi J.G."/>
            <person name="Papp V."/>
            <person name="Albert L."/>
            <person name="Andreopoulos W."/>
            <person name="Angelini C."/>
            <person name="Antonin V."/>
            <person name="Barry K.W."/>
            <person name="Bougher N.L."/>
            <person name="Buchanan P."/>
            <person name="Buyck B."/>
            <person name="Bense V."/>
            <person name="Catcheside P."/>
            <person name="Chovatia M."/>
            <person name="Cooper J."/>
            <person name="Damon W."/>
            <person name="Desjardin D."/>
            <person name="Finy P."/>
            <person name="Geml J."/>
            <person name="Haridas S."/>
            <person name="Hughes K."/>
            <person name="Justo A."/>
            <person name="Karasinski D."/>
            <person name="Kautmanova I."/>
            <person name="Kiss B."/>
            <person name="Kocsube S."/>
            <person name="Kotiranta H."/>
            <person name="LaButti K.M."/>
            <person name="Lechner B.E."/>
            <person name="Liimatainen K."/>
            <person name="Lipzen A."/>
            <person name="Lukacs Z."/>
            <person name="Mihaltcheva S."/>
            <person name="Morgado L.N."/>
            <person name="Niskanen T."/>
            <person name="Noordeloos M.E."/>
            <person name="Ohm R.A."/>
            <person name="Ortiz-Santana B."/>
            <person name="Ovrebo C."/>
            <person name="Racz N."/>
            <person name="Riley R."/>
            <person name="Savchenko A."/>
            <person name="Shiryaev A."/>
            <person name="Soop K."/>
            <person name="Spirin V."/>
            <person name="Szebenyi C."/>
            <person name="Tomsovsky M."/>
            <person name="Tulloss R.E."/>
            <person name="Uehling J."/>
            <person name="Grigoriev I.V."/>
            <person name="Vagvolgyi C."/>
            <person name="Papp T."/>
            <person name="Martin F.M."/>
            <person name="Miettinen O."/>
            <person name="Hibbett D.S."/>
            <person name="Nagy L.G."/>
        </authorList>
    </citation>
    <scope>NUCLEOTIDE SEQUENCE [LARGE SCALE GENOMIC DNA]</scope>
    <source>
        <strain evidence="2 3">CBS 962.96</strain>
    </source>
</reference>
<keyword evidence="3" id="KW-1185">Reference proteome</keyword>
<keyword evidence="1" id="KW-0812">Transmembrane</keyword>
<keyword evidence="1" id="KW-1133">Transmembrane helix</keyword>
<feature type="non-terminal residue" evidence="2">
    <location>
        <position position="1"/>
    </location>
</feature>
<organism evidence="2 3">
    <name type="scientific">Dendrothele bispora (strain CBS 962.96)</name>
    <dbReference type="NCBI Taxonomy" id="1314807"/>
    <lineage>
        <taxon>Eukaryota</taxon>
        <taxon>Fungi</taxon>
        <taxon>Dikarya</taxon>
        <taxon>Basidiomycota</taxon>
        <taxon>Agaricomycotina</taxon>
        <taxon>Agaricomycetes</taxon>
        <taxon>Agaricomycetidae</taxon>
        <taxon>Agaricales</taxon>
        <taxon>Agaricales incertae sedis</taxon>
        <taxon>Dendrothele</taxon>
    </lineage>
</organism>
<evidence type="ECO:0000313" key="3">
    <source>
        <dbReference type="Proteomes" id="UP000297245"/>
    </source>
</evidence>
<dbReference type="Proteomes" id="UP000297245">
    <property type="component" value="Unassembled WGS sequence"/>
</dbReference>
<sequence length="99" mass="11312">LLIYDISDCQQIHRCYIVWGSRKWIILLPVFAPCIAFGLVAVGIKTKGFSNTTTEANFQLYLRGLDYTLKYYYANAALNLILTLTIAHLVAQAGRIWWI</sequence>
<dbReference type="AlphaFoldDB" id="A0A4V4HB34"/>
<evidence type="ECO:0000313" key="2">
    <source>
        <dbReference type="EMBL" id="THU77865.1"/>
    </source>
</evidence>
<dbReference type="EMBL" id="ML180320">
    <property type="protein sequence ID" value="THU77865.1"/>
    <property type="molecule type" value="Genomic_DNA"/>
</dbReference>
<feature type="transmembrane region" description="Helical" evidence="1">
    <location>
        <begin position="71"/>
        <end position="91"/>
    </location>
</feature>
<protein>
    <submittedName>
        <fullName evidence="2">Uncharacterized protein</fullName>
    </submittedName>
</protein>
<keyword evidence="1" id="KW-0472">Membrane</keyword>
<proteinExistence type="predicted"/>
<feature type="non-terminal residue" evidence="2">
    <location>
        <position position="99"/>
    </location>
</feature>
<name>A0A4V4HB34_DENBC</name>
<feature type="transmembrane region" description="Helical" evidence="1">
    <location>
        <begin position="24"/>
        <end position="44"/>
    </location>
</feature>
<accession>A0A4V4HB34</accession>
<gene>
    <name evidence="2" type="ORF">K435DRAFT_614880</name>
</gene>
<dbReference type="OrthoDB" id="3341077at2759"/>
<evidence type="ECO:0000256" key="1">
    <source>
        <dbReference type="SAM" id="Phobius"/>
    </source>
</evidence>